<dbReference type="InterPro" id="IPR000626">
    <property type="entry name" value="Ubiquitin-like_dom"/>
</dbReference>
<dbReference type="GO" id="GO:0005654">
    <property type="term" value="C:nucleoplasm"/>
    <property type="evidence" value="ECO:0007669"/>
    <property type="project" value="TreeGrafter"/>
</dbReference>
<dbReference type="SMART" id="SM00213">
    <property type="entry name" value="UBQ"/>
    <property type="match status" value="2"/>
</dbReference>
<dbReference type="GO" id="GO:0005829">
    <property type="term" value="C:cytosol"/>
    <property type="evidence" value="ECO:0007669"/>
    <property type="project" value="TreeGrafter"/>
</dbReference>
<dbReference type="SUPFAM" id="SSF54236">
    <property type="entry name" value="Ubiquitin-like"/>
    <property type="match status" value="2"/>
</dbReference>
<dbReference type="EMBL" id="JANTQA010000032">
    <property type="protein sequence ID" value="KAJ3439247.1"/>
    <property type="molecule type" value="Genomic_DNA"/>
</dbReference>
<name>A0AAV7ZFR6_9EUKA</name>
<dbReference type="GO" id="GO:0043130">
    <property type="term" value="F:ubiquitin binding"/>
    <property type="evidence" value="ECO:0007669"/>
    <property type="project" value="TreeGrafter"/>
</dbReference>
<dbReference type="GO" id="GO:0070628">
    <property type="term" value="F:proteasome binding"/>
    <property type="evidence" value="ECO:0007669"/>
    <property type="project" value="TreeGrafter"/>
</dbReference>
<organism evidence="2 3">
    <name type="scientific">Anaeramoeba flamelloides</name>
    <dbReference type="NCBI Taxonomy" id="1746091"/>
    <lineage>
        <taxon>Eukaryota</taxon>
        <taxon>Metamonada</taxon>
        <taxon>Anaeramoebidae</taxon>
        <taxon>Anaeramoeba</taxon>
    </lineage>
</organism>
<evidence type="ECO:0000313" key="3">
    <source>
        <dbReference type="Proteomes" id="UP001146793"/>
    </source>
</evidence>
<dbReference type="Proteomes" id="UP001146793">
    <property type="component" value="Unassembled WGS sequence"/>
</dbReference>
<dbReference type="InterPro" id="IPR029071">
    <property type="entry name" value="Ubiquitin-like_domsf"/>
</dbReference>
<dbReference type="PROSITE" id="PS50053">
    <property type="entry name" value="UBIQUITIN_2"/>
    <property type="match status" value="2"/>
</dbReference>
<gene>
    <name evidence="2" type="ORF">M0812_15271</name>
</gene>
<comment type="caution">
    <text evidence="2">The sequence shown here is derived from an EMBL/GenBank/DDBJ whole genome shotgun (WGS) entry which is preliminary data.</text>
</comment>
<dbReference type="AlphaFoldDB" id="A0AAV7ZFR6"/>
<reference evidence="2" key="1">
    <citation type="submission" date="2022-08" db="EMBL/GenBank/DDBJ databases">
        <title>Novel sulphate-reducing endosymbionts in the free-living metamonad Anaeramoeba.</title>
        <authorList>
            <person name="Jerlstrom-Hultqvist J."/>
            <person name="Cepicka I."/>
            <person name="Gallot-Lavallee L."/>
            <person name="Salas-Leiva D."/>
            <person name="Curtis B.A."/>
            <person name="Zahonova K."/>
            <person name="Pipaliya S."/>
            <person name="Dacks J."/>
            <person name="Roger A.J."/>
        </authorList>
    </citation>
    <scope>NUCLEOTIDE SEQUENCE</scope>
    <source>
        <strain evidence="2">Busselton2</strain>
    </source>
</reference>
<dbReference type="CDD" id="cd17039">
    <property type="entry name" value="Ubl_ubiquitin_like"/>
    <property type="match status" value="2"/>
</dbReference>
<accession>A0AAV7ZFR6</accession>
<feature type="domain" description="Ubiquitin-like" evidence="1">
    <location>
        <begin position="1"/>
        <end position="68"/>
    </location>
</feature>
<dbReference type="PANTHER" id="PTHR10621">
    <property type="entry name" value="UV EXCISION REPAIR PROTEIN RAD23"/>
    <property type="match status" value="1"/>
</dbReference>
<feature type="domain" description="Ubiquitin-like" evidence="1">
    <location>
        <begin position="98"/>
        <end position="140"/>
    </location>
</feature>
<evidence type="ECO:0000259" key="1">
    <source>
        <dbReference type="PROSITE" id="PS50053"/>
    </source>
</evidence>
<dbReference type="PANTHER" id="PTHR10621:SF0">
    <property type="entry name" value="UV EXCISION REPAIR PROTEIN RAD23"/>
    <property type="match status" value="1"/>
</dbReference>
<dbReference type="Pfam" id="PF00240">
    <property type="entry name" value="ubiquitin"/>
    <property type="match status" value="2"/>
</dbReference>
<protein>
    <submittedName>
        <fullName evidence="2">Uv excision repair protein rad23</fullName>
    </submittedName>
</protein>
<dbReference type="Gene3D" id="3.10.20.90">
    <property type="entry name" value="Phosphatidylinositol 3-kinase Catalytic Subunit, Chain A, domain 1"/>
    <property type="match status" value="2"/>
</dbReference>
<dbReference type="GO" id="GO:0031593">
    <property type="term" value="F:polyubiquitin modification-dependent protein binding"/>
    <property type="evidence" value="ECO:0007669"/>
    <property type="project" value="TreeGrafter"/>
</dbReference>
<proteinExistence type="predicted"/>
<dbReference type="GO" id="GO:0043161">
    <property type="term" value="P:proteasome-mediated ubiquitin-dependent protein catabolic process"/>
    <property type="evidence" value="ECO:0007669"/>
    <property type="project" value="TreeGrafter"/>
</dbReference>
<sequence length="312" mass="36410">MQLIIKLQQNRTNYAIDVNKNDTIKTLKKNIQKASGVPWFFIILSSSCKQLEDDKTISYYDLQKGQILTDMFSYRVSYGGVHVNFSSGDDLWEKCYGSNKVLDLKTMIQEKRNIPIENQTIINKGQILEDGSKMETYGFKGARFLAKLTCLNLDKSNGNADSEFGFFFIWHAQYRSDQNSRLGNLTKKCVKIDTNLILKMKFVKFRNENKSKKKRNKEDLLIESLFEIGFKIEFSLIWNGSNTETISQSLSCQIIPKKCLVKYNSNWLINDETVQLNNNENFLKNSIYQFKIQPLEKSVQNLNWLYSFRTEY</sequence>
<evidence type="ECO:0000313" key="2">
    <source>
        <dbReference type="EMBL" id="KAJ3439247.1"/>
    </source>
</evidence>